<sequence>MLIVSLALRDLMRERFFLLCNIAVMVGILVPLLLLIGVKNGVYSALIGEMLSDPASRQIDTVGNATLEAGQIAPLRDWPEIAFLTPKVRGQFDYMNVRAEGGRRMRPAVMIPSGEGDPTLPPGVALGQTQVALSARLAEHLSVGAGDALQLVSQAEDRPRQLVLPVTVAAVLSATAMEGHAVLLPFELLDLIEAFYESYAMPEHGIAAGRDLALRSPSYEGIRAYVHRLDQLAPVQARIEEALGIATSARSREVEALLGLGRNLTLALGLTAGLAALGLGAALALGFWSDVVRKRATLAGIALLGLPGRRLAIFPVVQALVTALAGLILSFALYAVAARIAGRLFGDGLPGDAALTIIPPAQGAALVLGVVVLAVGASGLAAWVALRLDPATVLREAG</sequence>
<accession>A0A1H6U2V0</accession>
<dbReference type="OrthoDB" id="7691572at2"/>
<reference evidence="2 3" key="1">
    <citation type="submission" date="2016-10" db="EMBL/GenBank/DDBJ databases">
        <authorList>
            <person name="de Groot N.N."/>
        </authorList>
    </citation>
    <scope>NUCLEOTIDE SEQUENCE [LARGE SCALE GENOMIC DNA]</scope>
    <source>
        <strain evidence="2 3">DSM 29340</strain>
    </source>
</reference>
<dbReference type="GO" id="GO:0098797">
    <property type="term" value="C:plasma membrane protein complex"/>
    <property type="evidence" value="ECO:0007669"/>
    <property type="project" value="TreeGrafter"/>
</dbReference>
<feature type="transmembrane region" description="Helical" evidence="1">
    <location>
        <begin position="266"/>
        <end position="288"/>
    </location>
</feature>
<dbReference type="RefSeq" id="WP_092362980.1">
    <property type="nucleotide sequence ID" value="NZ_BMGV01000002.1"/>
</dbReference>
<dbReference type="PANTHER" id="PTHR30489">
    <property type="entry name" value="LIPOPROTEIN-RELEASING SYSTEM TRANSMEMBRANE PROTEIN LOLE"/>
    <property type="match status" value="1"/>
</dbReference>
<protein>
    <submittedName>
        <fullName evidence="2">Putative ABC transport system permease protein</fullName>
    </submittedName>
</protein>
<evidence type="ECO:0000313" key="2">
    <source>
        <dbReference type="EMBL" id="SEI83887.1"/>
    </source>
</evidence>
<evidence type="ECO:0000313" key="3">
    <source>
        <dbReference type="Proteomes" id="UP000199379"/>
    </source>
</evidence>
<keyword evidence="1" id="KW-0812">Transmembrane</keyword>
<feature type="transmembrane region" description="Helical" evidence="1">
    <location>
        <begin position="319"/>
        <end position="341"/>
    </location>
</feature>
<keyword evidence="3" id="KW-1185">Reference proteome</keyword>
<keyword evidence="1" id="KW-1133">Transmembrane helix</keyword>
<dbReference type="AlphaFoldDB" id="A0A1H6U2V0"/>
<dbReference type="Proteomes" id="UP000199379">
    <property type="component" value="Unassembled WGS sequence"/>
</dbReference>
<proteinExistence type="predicted"/>
<feature type="transmembrane region" description="Helical" evidence="1">
    <location>
        <begin position="361"/>
        <end position="386"/>
    </location>
</feature>
<dbReference type="InterPro" id="IPR051447">
    <property type="entry name" value="Lipoprotein-release_system"/>
</dbReference>
<evidence type="ECO:0000256" key="1">
    <source>
        <dbReference type="SAM" id="Phobius"/>
    </source>
</evidence>
<organism evidence="2 3">
    <name type="scientific">Cribrihabitans marinus</name>
    <dbReference type="NCBI Taxonomy" id="1227549"/>
    <lineage>
        <taxon>Bacteria</taxon>
        <taxon>Pseudomonadati</taxon>
        <taxon>Pseudomonadota</taxon>
        <taxon>Alphaproteobacteria</taxon>
        <taxon>Rhodobacterales</taxon>
        <taxon>Paracoccaceae</taxon>
        <taxon>Cribrihabitans</taxon>
    </lineage>
</organism>
<name>A0A1H6U2V0_9RHOB</name>
<feature type="transmembrane region" description="Helical" evidence="1">
    <location>
        <begin position="16"/>
        <end position="38"/>
    </location>
</feature>
<dbReference type="GO" id="GO:0044874">
    <property type="term" value="P:lipoprotein localization to outer membrane"/>
    <property type="evidence" value="ECO:0007669"/>
    <property type="project" value="TreeGrafter"/>
</dbReference>
<dbReference type="STRING" id="1227549.SAMN05444007_102447"/>
<keyword evidence="1" id="KW-0472">Membrane</keyword>
<dbReference type="PANTHER" id="PTHR30489:SF0">
    <property type="entry name" value="LIPOPROTEIN-RELEASING SYSTEM TRANSMEMBRANE PROTEIN LOLE"/>
    <property type="match status" value="1"/>
</dbReference>
<gene>
    <name evidence="2" type="ORF">SAMN05444007_102447</name>
</gene>
<dbReference type="EMBL" id="FNYD01000002">
    <property type="protein sequence ID" value="SEI83887.1"/>
    <property type="molecule type" value="Genomic_DNA"/>
</dbReference>